<dbReference type="RefSeq" id="XP_045146614.1">
    <property type="nucleotide sequence ID" value="XM_045290679.1"/>
</dbReference>
<accession>A0AC55D4E1</accession>
<dbReference type="Proteomes" id="UP000694863">
    <property type="component" value="Unplaced"/>
</dbReference>
<evidence type="ECO:0000313" key="2">
    <source>
        <dbReference type="RefSeq" id="XP_045146614.1"/>
    </source>
</evidence>
<name>A0AC55D4E1_ECHTE</name>
<evidence type="ECO:0000313" key="1">
    <source>
        <dbReference type="Proteomes" id="UP000694863"/>
    </source>
</evidence>
<organism evidence="1 2">
    <name type="scientific">Echinops telfairi</name>
    <name type="common">Lesser hedgehog tenrec</name>
    <dbReference type="NCBI Taxonomy" id="9371"/>
    <lineage>
        <taxon>Eukaryota</taxon>
        <taxon>Metazoa</taxon>
        <taxon>Chordata</taxon>
        <taxon>Craniata</taxon>
        <taxon>Vertebrata</taxon>
        <taxon>Euteleostomi</taxon>
        <taxon>Mammalia</taxon>
        <taxon>Eutheria</taxon>
        <taxon>Afrotheria</taxon>
        <taxon>Tenrecidae</taxon>
        <taxon>Tenrecinae</taxon>
        <taxon>Echinops</taxon>
    </lineage>
</organism>
<reference evidence="2" key="1">
    <citation type="submission" date="2025-08" db="UniProtKB">
        <authorList>
            <consortium name="RefSeq"/>
        </authorList>
    </citation>
    <scope>IDENTIFICATION</scope>
</reference>
<sequence length="803" mass="89783">MRLARAGIRRAAAEPGAGRAWRWGHAQLHPRWSALGRGAAGGAGSGLGAAVASAAGKGRMWSPGGVASLRLRPVLSAPRLRTTKEIPVITIDGDSDDDDIDIVVVEDSDTQDADDESTVEPNNQGNQGALQRNHESNFETNHPESENEEFCPLNQKSRATLAEDCMALQELIDKTSRDVKNLGGLVSEMNRTLSEQLLPKDNNCRLSLPVQRQRNHGHTNLVGTSLQAAAHCEEQPILEEQEPVFGMEEEHQMEQELVPKMEESVPIVEDPVLREQPQPLLLLVEEPVLIEGEAVLREQEEIHRKSPPLPQIIFTRLLKPYLPSEIEDNNLENSLWGTNYSTIHSDQAAASSCFIIPNAGDFEMIPINEKLQGVSGRVNNSSETVNHSTSLGNENERGPFIPLSCSYSSSYNELEPIEILISKNTKKKNDSEATNNSVLLEDNWGRGSSSSAAGLFMCFSYLGDPERNVRMFDNQLVTAQRKNSPSCAARYLVSNLFSKEELMSSSVDINSEDHQPLDPNKLAAIREFLIMHFPNYDLSEYGEDWQNCISDIRVMIQHLCYEARKLKKCDDRMEGPLNLGSPERNEGFINCDEDTSNLVEDPVNLDEDHDRPEDADPDDQEDGIGSIPQSTTSLETRENEDALPTEYEDADQNNNDIVEEVVEIEADEVRDFEVTGFVGCPCRGIKLPQSVLDVARRKTRPDLSARYLIRILFPEEDLLWCNVYGCINFGLFALDPNRISAIREFLQETFPTFELEESGYDWKECVKAMNSCIRNIRYHIKKTAWGLQPLPDTDSSEDSDVTD</sequence>
<gene>
    <name evidence="2" type="primary">BEND2</name>
</gene>
<keyword evidence="1" id="KW-1185">Reference proteome</keyword>
<proteinExistence type="predicted"/>
<protein>
    <submittedName>
        <fullName evidence="2">BEN domain-containing protein 2</fullName>
    </submittedName>
</protein>